<feature type="non-terminal residue" evidence="2">
    <location>
        <position position="1"/>
    </location>
</feature>
<dbReference type="KEGG" id="pco:PHACADRAFT_51780"/>
<dbReference type="EMBL" id="JH930468">
    <property type="protein sequence ID" value="EKM60578.1"/>
    <property type="molecule type" value="Genomic_DNA"/>
</dbReference>
<organism evidence="2 3">
    <name type="scientific">Phanerochaete carnosa (strain HHB-10118-sp)</name>
    <name type="common">White-rot fungus</name>
    <name type="synonym">Peniophora carnosa</name>
    <dbReference type="NCBI Taxonomy" id="650164"/>
    <lineage>
        <taxon>Eukaryota</taxon>
        <taxon>Fungi</taxon>
        <taxon>Dikarya</taxon>
        <taxon>Basidiomycota</taxon>
        <taxon>Agaricomycotina</taxon>
        <taxon>Agaricomycetes</taxon>
        <taxon>Polyporales</taxon>
        <taxon>Phanerochaetaceae</taxon>
        <taxon>Phanerochaete</taxon>
    </lineage>
</organism>
<dbReference type="AlphaFoldDB" id="K5W9E1"/>
<dbReference type="HOGENOM" id="CLU_526946_0_0_1"/>
<accession>K5W9E1</accession>
<dbReference type="Proteomes" id="UP000008370">
    <property type="component" value="Unassembled WGS sequence"/>
</dbReference>
<dbReference type="InParanoid" id="K5W9E1"/>
<proteinExistence type="predicted"/>
<sequence>FRRPLGPLELSFYWDACFNGVAVLINRLELEATQGLEDELLAEENVRRAWLRMKQRFPLLGATVEELPGSEKVEFILRESALHTLRPGEFNILDDLETLEDALRYSEKLQTENTVLDNNNLARVWIARQKGSPRTLHIFIPIMHFITDGIGNAAVERELCQEISRLYKDTTVNVPPLPARIQALLPVEAYSPAMKLSLPRRRWRSAIAKVIDDIRMKKLSGGQTLPMLPPVPVGTPPRSRTMGSPLSAALSRKIAQGCHALHVTLSSALPVLSEIAFARVLHRLRSKGQISDEDWEHRRRQPMHFAGPINYRPYLDRGWLRAGGWNEMCIAISYYNFVLPFMPTSSALDETGAPSFSALLSPERFLARARIAVAEAKYQLTHPLIDEFHLLLMPKRSKHRRATAMAWRARQVGKPLPEDAPRPSSFEAWAPYVVANGGASLGNRDLIIPHEYPLPPSKNSPKPPTRIHLRVAQHDMRCCTGELYLGAITTRGVLAFFSCIDENTFDTEMAREWTEEVKNAALYYL</sequence>
<reference evidence="2 3" key="1">
    <citation type="journal article" date="2012" name="BMC Genomics">
        <title>Comparative genomics of the white-rot fungi, Phanerochaete carnosa and P. chrysosporium, to elucidate the genetic basis of the distinct wood types they colonize.</title>
        <authorList>
            <person name="Suzuki H."/>
            <person name="MacDonald J."/>
            <person name="Syed K."/>
            <person name="Salamov A."/>
            <person name="Hori C."/>
            <person name="Aerts A."/>
            <person name="Henrissat B."/>
            <person name="Wiebenga A."/>
            <person name="vanKuyk P.A."/>
            <person name="Barry K."/>
            <person name="Lindquist E."/>
            <person name="LaButti K."/>
            <person name="Lapidus A."/>
            <person name="Lucas S."/>
            <person name="Coutinho P."/>
            <person name="Gong Y."/>
            <person name="Samejima M."/>
            <person name="Mahadevan R."/>
            <person name="Abou-Zaid M."/>
            <person name="de Vries R.P."/>
            <person name="Igarashi K."/>
            <person name="Yadav J.S."/>
            <person name="Grigoriev I.V."/>
            <person name="Master E.R."/>
        </authorList>
    </citation>
    <scope>NUCLEOTIDE SEQUENCE [LARGE SCALE GENOMIC DNA]</scope>
    <source>
        <strain evidence="2 3">HHB-10118-sp</strain>
    </source>
</reference>
<dbReference type="InterPro" id="IPR023213">
    <property type="entry name" value="CAT-like_dom_sf"/>
</dbReference>
<evidence type="ECO:0008006" key="4">
    <source>
        <dbReference type="Google" id="ProtNLM"/>
    </source>
</evidence>
<feature type="region of interest" description="Disordered" evidence="1">
    <location>
        <begin position="225"/>
        <end position="244"/>
    </location>
</feature>
<dbReference type="OrthoDB" id="3264185at2759"/>
<evidence type="ECO:0000256" key="1">
    <source>
        <dbReference type="SAM" id="MobiDB-lite"/>
    </source>
</evidence>
<dbReference type="GeneID" id="18919963"/>
<keyword evidence="3" id="KW-1185">Reference proteome</keyword>
<dbReference type="RefSeq" id="XP_007389623.1">
    <property type="nucleotide sequence ID" value="XM_007389561.1"/>
</dbReference>
<protein>
    <recommendedName>
        <fullName evidence="4">Condensation domain-containing protein</fullName>
    </recommendedName>
</protein>
<feature type="non-terminal residue" evidence="2">
    <location>
        <position position="525"/>
    </location>
</feature>
<evidence type="ECO:0000313" key="2">
    <source>
        <dbReference type="EMBL" id="EKM60578.1"/>
    </source>
</evidence>
<gene>
    <name evidence="2" type="ORF">PHACADRAFT_51780</name>
</gene>
<dbReference type="Gene3D" id="3.30.559.10">
    <property type="entry name" value="Chloramphenicol acetyltransferase-like domain"/>
    <property type="match status" value="1"/>
</dbReference>
<dbReference type="STRING" id="650164.K5W9E1"/>
<evidence type="ECO:0000313" key="3">
    <source>
        <dbReference type="Proteomes" id="UP000008370"/>
    </source>
</evidence>
<name>K5W9E1_PHACS</name>